<evidence type="ECO:0000313" key="1">
    <source>
        <dbReference type="EMBL" id="PJE57463.1"/>
    </source>
</evidence>
<dbReference type="Pfam" id="PF13177">
    <property type="entry name" value="DNA_pol3_delta2"/>
    <property type="match status" value="1"/>
</dbReference>
<gene>
    <name evidence="1" type="ORF">COU82_01870</name>
</gene>
<dbReference type="AlphaFoldDB" id="A0A2M8KC37"/>
<evidence type="ECO:0000313" key="2">
    <source>
        <dbReference type="Proteomes" id="UP000231648"/>
    </source>
</evidence>
<comment type="caution">
    <text evidence="1">The sequence shown here is derived from an EMBL/GenBank/DDBJ whole genome shotgun (WGS) entry which is preliminary data.</text>
</comment>
<dbReference type="InterPro" id="IPR050238">
    <property type="entry name" value="DNA_Rep/Repair_Clamp_Loader"/>
</dbReference>
<sequence>MTVGKNHVILDFFKKAIERQKLAHGYLFWGGDIEEMKETAFGLAEYLKTNPFDILYIIPEENKKEISIDQIRKARRHLSLSSYNSAYKFAIIDKAETMNSEASNALLKTLEEPMGNTILILITSKPELLPKTILSRLQDVRFRPVPLNQIYKDFLNKEYINLLQKSLNDVFKFIEQISKDEIDAMPLLDCWLFFFRERLLTQTKSQPKSGSPDNFLKIIKEIQKTKDLISSTNINQRLALENLVLQII</sequence>
<evidence type="ECO:0008006" key="3">
    <source>
        <dbReference type="Google" id="ProtNLM"/>
    </source>
</evidence>
<organism evidence="1 2">
    <name type="scientific">Candidatus Portnoybacteria bacterium CG10_big_fil_rev_8_21_14_0_10_38_18</name>
    <dbReference type="NCBI Taxonomy" id="1974813"/>
    <lineage>
        <taxon>Bacteria</taxon>
        <taxon>Candidatus Portnoyibacteriota</taxon>
    </lineage>
</organism>
<dbReference type="PANTHER" id="PTHR11669:SF8">
    <property type="entry name" value="DNA POLYMERASE III SUBUNIT DELTA"/>
    <property type="match status" value="1"/>
</dbReference>
<dbReference type="EMBL" id="PFDX01000021">
    <property type="protein sequence ID" value="PJE57463.1"/>
    <property type="molecule type" value="Genomic_DNA"/>
</dbReference>
<accession>A0A2M8KC37</accession>
<dbReference type="Proteomes" id="UP000231648">
    <property type="component" value="Unassembled WGS sequence"/>
</dbReference>
<proteinExistence type="predicted"/>
<reference evidence="2" key="1">
    <citation type="submission" date="2017-09" db="EMBL/GenBank/DDBJ databases">
        <title>Depth-based differentiation of microbial function through sediment-hosted aquifers and enrichment of novel symbionts in the deep terrestrial subsurface.</title>
        <authorList>
            <person name="Probst A.J."/>
            <person name="Ladd B."/>
            <person name="Jarett J.K."/>
            <person name="Geller-Mcgrath D.E."/>
            <person name="Sieber C.M.K."/>
            <person name="Emerson J.B."/>
            <person name="Anantharaman K."/>
            <person name="Thomas B.C."/>
            <person name="Malmstrom R."/>
            <person name="Stieglmeier M."/>
            <person name="Klingl A."/>
            <person name="Woyke T."/>
            <person name="Ryan C.M."/>
            <person name="Banfield J.F."/>
        </authorList>
    </citation>
    <scope>NUCLEOTIDE SEQUENCE [LARGE SCALE GENOMIC DNA]</scope>
</reference>
<protein>
    <recommendedName>
        <fullName evidence="3">DNA polymerase III subunit delta</fullName>
    </recommendedName>
</protein>
<dbReference type="InterPro" id="IPR027417">
    <property type="entry name" value="P-loop_NTPase"/>
</dbReference>
<dbReference type="GO" id="GO:0006261">
    <property type="term" value="P:DNA-templated DNA replication"/>
    <property type="evidence" value="ECO:0007669"/>
    <property type="project" value="TreeGrafter"/>
</dbReference>
<name>A0A2M8KC37_9BACT</name>
<dbReference type="Gene3D" id="3.40.50.300">
    <property type="entry name" value="P-loop containing nucleotide triphosphate hydrolases"/>
    <property type="match status" value="1"/>
</dbReference>
<dbReference type="SUPFAM" id="SSF52540">
    <property type="entry name" value="P-loop containing nucleoside triphosphate hydrolases"/>
    <property type="match status" value="1"/>
</dbReference>
<dbReference type="PANTHER" id="PTHR11669">
    <property type="entry name" value="REPLICATION FACTOR C / DNA POLYMERASE III GAMMA-TAU SUBUNIT"/>
    <property type="match status" value="1"/>
</dbReference>